<accession>A0A423WG19</accession>
<evidence type="ECO:0000313" key="3">
    <source>
        <dbReference type="Proteomes" id="UP000284375"/>
    </source>
</evidence>
<name>A0A423WG19_CYTCH</name>
<dbReference type="EMBL" id="LJZO01000005">
    <property type="protein sequence ID" value="ROW02330.1"/>
    <property type="molecule type" value="Genomic_DNA"/>
</dbReference>
<dbReference type="Proteomes" id="UP000284375">
    <property type="component" value="Unassembled WGS sequence"/>
</dbReference>
<protein>
    <submittedName>
        <fullName evidence="2">Uncharacterized protein</fullName>
    </submittedName>
</protein>
<sequence length="71" mass="7563">MTEAQPRDAGGSDSGFGSQPARRSTAVVESDEMCSAPGRPKVAGVPGREISMPWTGQPPYGIPILDKEFDW</sequence>
<organism evidence="2 3">
    <name type="scientific">Cytospora chrysosperma</name>
    <name type="common">Cytospora canker fungus</name>
    <name type="synonym">Sphaeria chrysosperma</name>
    <dbReference type="NCBI Taxonomy" id="252740"/>
    <lineage>
        <taxon>Eukaryota</taxon>
        <taxon>Fungi</taxon>
        <taxon>Dikarya</taxon>
        <taxon>Ascomycota</taxon>
        <taxon>Pezizomycotina</taxon>
        <taxon>Sordariomycetes</taxon>
        <taxon>Sordariomycetidae</taxon>
        <taxon>Diaporthales</taxon>
        <taxon>Cytosporaceae</taxon>
        <taxon>Cytospora</taxon>
    </lineage>
</organism>
<keyword evidence="3" id="KW-1185">Reference proteome</keyword>
<evidence type="ECO:0000256" key="1">
    <source>
        <dbReference type="SAM" id="MobiDB-lite"/>
    </source>
</evidence>
<dbReference type="AlphaFoldDB" id="A0A423WG19"/>
<proteinExistence type="predicted"/>
<feature type="region of interest" description="Disordered" evidence="1">
    <location>
        <begin position="1"/>
        <end position="71"/>
    </location>
</feature>
<evidence type="ECO:0000313" key="2">
    <source>
        <dbReference type="EMBL" id="ROW02330.1"/>
    </source>
</evidence>
<comment type="caution">
    <text evidence="2">The sequence shown here is derived from an EMBL/GenBank/DDBJ whole genome shotgun (WGS) entry which is preliminary data.</text>
</comment>
<reference evidence="2 3" key="1">
    <citation type="submission" date="2015-09" db="EMBL/GenBank/DDBJ databases">
        <title>Host preference determinants of Valsa canker pathogens revealed by comparative genomics.</title>
        <authorList>
            <person name="Yin Z."/>
            <person name="Huang L."/>
        </authorList>
    </citation>
    <scope>NUCLEOTIDE SEQUENCE [LARGE SCALE GENOMIC DNA]</scope>
    <source>
        <strain evidence="2 3">YSFL</strain>
    </source>
</reference>
<gene>
    <name evidence="2" type="ORF">VSDG_02479</name>
</gene>